<feature type="domain" description="Disease resistance protein winged helix" evidence="6">
    <location>
        <begin position="694"/>
        <end position="753"/>
    </location>
</feature>
<evidence type="ECO:0000313" key="8">
    <source>
        <dbReference type="EMBL" id="KAF8732334.1"/>
    </source>
</evidence>
<protein>
    <submittedName>
        <fullName evidence="8">Uncharacterized protein</fullName>
    </submittedName>
</protein>
<dbReference type="InterPro" id="IPR003591">
    <property type="entry name" value="Leu-rich_rpt_typical-subtyp"/>
</dbReference>
<dbReference type="Gene3D" id="1.20.5.4130">
    <property type="match status" value="1"/>
</dbReference>
<feature type="region of interest" description="Disordered" evidence="4">
    <location>
        <begin position="525"/>
        <end position="544"/>
    </location>
</feature>
<accession>A0A835F9L7</accession>
<evidence type="ECO:0000259" key="6">
    <source>
        <dbReference type="Pfam" id="PF23559"/>
    </source>
</evidence>
<keyword evidence="2" id="KW-0677">Repeat</keyword>
<dbReference type="InterPro" id="IPR032675">
    <property type="entry name" value="LRR_dom_sf"/>
</dbReference>
<dbReference type="SUPFAM" id="SSF52058">
    <property type="entry name" value="L domain-like"/>
    <property type="match status" value="1"/>
</dbReference>
<evidence type="ECO:0000256" key="1">
    <source>
        <dbReference type="ARBA" id="ARBA00022614"/>
    </source>
</evidence>
<dbReference type="GO" id="GO:0098542">
    <property type="term" value="P:defense response to other organism"/>
    <property type="evidence" value="ECO:0007669"/>
    <property type="project" value="TreeGrafter"/>
</dbReference>
<keyword evidence="1" id="KW-0433">Leucine-rich repeat</keyword>
<sequence>MEATAGTSVFRPVLLKLQSSLLARGDELTPDLEERRCDIEFMISELEPVLSILEKTWEVDDLWTSEARKLPNQIKDRIDELVVDMMALGAGTSASINLLEGVKLEVQRLVRRFFQIFERIVHRIREEDIFSSSRQQQQIDDKEAATGALGPVLLKLNSLGSTLGVEETSRGDILLIISGLKPVHSFLESAWSREHDGREGFVEVFKDWMAEARELSLEIDAKIDEIVAHGVVGTSSLLEGIELQVQHLVCRFLERLAHDDDDTNTSSNSSSSSSCSETSERDEASTDGTAVTVATGALGPVLVKLQSLLVADEGTPAGLEEEESRSDIEFIISKLQPVHSLLERIWEREDDLDAACKDWTVKARDLSYIIWDSIDHLVLGSMAHGGRTTTSLITEIKLKVQGLVDSPCWEELVTLHQTITTTSNNRSSSEPAALVGARFLLHKRESESSELVGMEDKQAELTKLLQQRGAVCILGFAGMGKTTLADLVYQDMRERFECHAFVSISRRGNMTEVMAAILSQLITAQDHGPSASNEPPPPPAADKRTVTTEIELTADTDMRADEQVAKKCMTDNYAVIYKNLGLSVDAAAALSERILNKSCKDDTVPSDLHNPCYSIAKMSGGMPLAVTCMSMAVAEQLAEEEGQEHDPDRFHVAENRALEGLLSIPCLKPLVQSLCIGYHDLPLHLKTCLLHCSVYPPYHILERDDLVRMWIAEGFVYEEEKAGTYCDELVSSGWIQQCSAMVPAPRYEMNPIMLQFLRCRSQEDYRVFDMSSLNVRRVRRLSVRSNKNRLDISTLPVSDTRSLYVFDQSWRTPFGNFGHLRVLYLHGNNLKTAALVDICGLSYLSCLSLKGALISLLPKQLVELKHLKTLNVSNTGILRVQTEIGELQYLETLDLSNTMVTELPKRIISKLQHLKTLNLANSSFRELPRQIVVLQNLETLDVSNTMVSKVPWVIRRLQNLKTLNVSNTMISDVPREIGKLQRLKTLNISNTMVTELPNKIRRLKHLKTLDVSNTMVSDVPREIGKLQHLKTLNICNTRIRELPWEAVRLSNLVSVLVGNSDAPKDVRLRKHVCDALKHGSTSSLQEDCGGDLVSVFSLALFDCFGSSWEPLDFARFKVSGRHMSVPQWVQKHLSDISSLEISLWKLEEVHVKYLQEMPNLQALALRVEVLPIKGISFTGDGFKMLESLCIDCRVPRVTFEKGAMPMLKASKGLPSGVPRGTKATLGASVQLLIR</sequence>
<dbReference type="Proteomes" id="UP000636709">
    <property type="component" value="Unassembled WGS sequence"/>
</dbReference>
<dbReference type="OrthoDB" id="621089at2759"/>
<dbReference type="InterPro" id="IPR058922">
    <property type="entry name" value="WHD_DRP"/>
</dbReference>
<dbReference type="PANTHER" id="PTHR23155:SF1167">
    <property type="entry name" value="OS08G0412100 PROTEIN"/>
    <property type="match status" value="1"/>
</dbReference>
<evidence type="ECO:0000256" key="3">
    <source>
        <dbReference type="ARBA" id="ARBA00022821"/>
    </source>
</evidence>
<dbReference type="Gene3D" id="3.40.50.300">
    <property type="entry name" value="P-loop containing nucleotide triphosphate hydrolases"/>
    <property type="match status" value="1"/>
</dbReference>
<reference evidence="8" key="1">
    <citation type="submission" date="2020-07" db="EMBL/GenBank/DDBJ databases">
        <title>Genome sequence and genetic diversity analysis of an under-domesticated orphan crop, white fonio (Digitaria exilis).</title>
        <authorList>
            <person name="Bennetzen J.L."/>
            <person name="Chen S."/>
            <person name="Ma X."/>
            <person name="Wang X."/>
            <person name="Yssel A.E.J."/>
            <person name="Chaluvadi S.R."/>
            <person name="Johnson M."/>
            <person name="Gangashetty P."/>
            <person name="Hamidou F."/>
            <person name="Sanogo M.D."/>
            <person name="Zwaenepoel A."/>
            <person name="Wallace J."/>
            <person name="Van De Peer Y."/>
            <person name="Van Deynze A."/>
        </authorList>
    </citation>
    <scope>NUCLEOTIDE SEQUENCE</scope>
    <source>
        <tissue evidence="8">Leaves</tissue>
    </source>
</reference>
<dbReference type="Pfam" id="PF00931">
    <property type="entry name" value="NB-ARC"/>
    <property type="match status" value="1"/>
</dbReference>
<dbReference type="SUPFAM" id="SSF52540">
    <property type="entry name" value="P-loop containing nucleoside triphosphate hydrolases"/>
    <property type="match status" value="1"/>
</dbReference>
<dbReference type="Pfam" id="PF23598">
    <property type="entry name" value="LRR_14"/>
    <property type="match status" value="4"/>
</dbReference>
<dbReference type="Pfam" id="PF23559">
    <property type="entry name" value="WHD_DRP"/>
    <property type="match status" value="1"/>
</dbReference>
<dbReference type="SMART" id="SM00369">
    <property type="entry name" value="LRR_TYP"/>
    <property type="match status" value="5"/>
</dbReference>
<dbReference type="PANTHER" id="PTHR23155">
    <property type="entry name" value="DISEASE RESISTANCE PROTEIN RP"/>
    <property type="match status" value="1"/>
</dbReference>
<feature type="domain" description="Disease resistance R13L4/SHOC-2-like LRR" evidence="7">
    <location>
        <begin position="908"/>
        <end position="967"/>
    </location>
</feature>
<feature type="domain" description="Disease resistance R13L4/SHOC-2-like LRR" evidence="7">
    <location>
        <begin position="1107"/>
        <end position="1208"/>
    </location>
</feature>
<name>A0A835F9L7_9POAL</name>
<evidence type="ECO:0000256" key="4">
    <source>
        <dbReference type="SAM" id="MobiDB-lite"/>
    </source>
</evidence>
<dbReference type="EMBL" id="JACEFO010001605">
    <property type="protein sequence ID" value="KAF8732334.1"/>
    <property type="molecule type" value="Genomic_DNA"/>
</dbReference>
<evidence type="ECO:0000313" key="9">
    <source>
        <dbReference type="Proteomes" id="UP000636709"/>
    </source>
</evidence>
<feature type="domain" description="NB-ARC" evidence="5">
    <location>
        <begin position="463"/>
        <end position="527"/>
    </location>
</feature>
<dbReference type="GO" id="GO:0043531">
    <property type="term" value="F:ADP binding"/>
    <property type="evidence" value="ECO:0007669"/>
    <property type="project" value="InterPro"/>
</dbReference>
<comment type="caution">
    <text evidence="8">The sequence shown here is derived from an EMBL/GenBank/DDBJ whole genome shotgun (WGS) entry which is preliminary data.</text>
</comment>
<keyword evidence="9" id="KW-1185">Reference proteome</keyword>
<evidence type="ECO:0000259" key="7">
    <source>
        <dbReference type="Pfam" id="PF23598"/>
    </source>
</evidence>
<dbReference type="InterPro" id="IPR044974">
    <property type="entry name" value="Disease_R_plants"/>
</dbReference>
<feature type="region of interest" description="Disordered" evidence="4">
    <location>
        <begin position="261"/>
        <end position="287"/>
    </location>
</feature>
<evidence type="ECO:0000259" key="5">
    <source>
        <dbReference type="Pfam" id="PF00931"/>
    </source>
</evidence>
<gene>
    <name evidence="8" type="ORF">HU200_016319</name>
</gene>
<dbReference type="FunFam" id="3.80.10.10:FF:001164">
    <property type="entry name" value="GH01279p"/>
    <property type="match status" value="1"/>
</dbReference>
<dbReference type="AlphaFoldDB" id="A0A835F9L7"/>
<keyword evidence="3" id="KW-0611">Plant defense</keyword>
<feature type="domain" description="Disease resistance R13L4/SHOC-2-like LRR" evidence="7">
    <location>
        <begin position="999"/>
        <end position="1062"/>
    </location>
</feature>
<dbReference type="InterPro" id="IPR055414">
    <property type="entry name" value="LRR_R13L4/SHOC2-like"/>
</dbReference>
<feature type="domain" description="Disease resistance R13L4/SHOC-2-like LRR" evidence="7">
    <location>
        <begin position="800"/>
        <end position="877"/>
    </location>
</feature>
<feature type="compositionally biased region" description="Low complexity" evidence="4">
    <location>
        <begin position="264"/>
        <end position="277"/>
    </location>
</feature>
<dbReference type="Gene3D" id="1.10.10.10">
    <property type="entry name" value="Winged helix-like DNA-binding domain superfamily/Winged helix DNA-binding domain"/>
    <property type="match status" value="1"/>
</dbReference>
<evidence type="ECO:0000256" key="2">
    <source>
        <dbReference type="ARBA" id="ARBA00022737"/>
    </source>
</evidence>
<organism evidence="8 9">
    <name type="scientific">Digitaria exilis</name>
    <dbReference type="NCBI Taxonomy" id="1010633"/>
    <lineage>
        <taxon>Eukaryota</taxon>
        <taxon>Viridiplantae</taxon>
        <taxon>Streptophyta</taxon>
        <taxon>Embryophyta</taxon>
        <taxon>Tracheophyta</taxon>
        <taxon>Spermatophyta</taxon>
        <taxon>Magnoliopsida</taxon>
        <taxon>Liliopsida</taxon>
        <taxon>Poales</taxon>
        <taxon>Poaceae</taxon>
        <taxon>PACMAD clade</taxon>
        <taxon>Panicoideae</taxon>
        <taxon>Panicodae</taxon>
        <taxon>Paniceae</taxon>
        <taxon>Anthephorinae</taxon>
        <taxon>Digitaria</taxon>
    </lineage>
</organism>
<dbReference type="InterPro" id="IPR002182">
    <property type="entry name" value="NB-ARC"/>
</dbReference>
<dbReference type="InterPro" id="IPR027417">
    <property type="entry name" value="P-loop_NTPase"/>
</dbReference>
<proteinExistence type="predicted"/>
<dbReference type="InterPro" id="IPR036388">
    <property type="entry name" value="WH-like_DNA-bd_sf"/>
</dbReference>
<dbReference type="Gene3D" id="3.80.10.10">
    <property type="entry name" value="Ribonuclease Inhibitor"/>
    <property type="match status" value="2"/>
</dbReference>
<dbReference type="PRINTS" id="PR00364">
    <property type="entry name" value="DISEASERSIST"/>
</dbReference>